<dbReference type="Proteomes" id="UP000215086">
    <property type="component" value="Chromosome"/>
</dbReference>
<name>A0A286RJU8_9BACT</name>
<accession>A0A286RJU8</accession>
<reference evidence="1 2" key="1">
    <citation type="journal article" name="Front. Microbiol.">
        <title>Sugar Metabolism of the First Thermophilic Planctomycete Thermogutta terrifontis: Comparative Genomic and Transcriptomic Approaches.</title>
        <authorList>
            <person name="Elcheninov A.G."/>
            <person name="Menzel P."/>
            <person name="Gudbergsdottir S.R."/>
            <person name="Slesarev A.I."/>
            <person name="Kadnikov V.V."/>
            <person name="Krogh A."/>
            <person name="Bonch-Osmolovskaya E.A."/>
            <person name="Peng X."/>
            <person name="Kublanov I.V."/>
        </authorList>
    </citation>
    <scope>NUCLEOTIDE SEQUENCE [LARGE SCALE GENOMIC DNA]</scope>
    <source>
        <strain evidence="1 2">R1</strain>
    </source>
</reference>
<gene>
    <name evidence="1" type="ORF">THTE_3642</name>
</gene>
<dbReference type="AlphaFoldDB" id="A0A286RJU8"/>
<keyword evidence="2" id="KW-1185">Reference proteome</keyword>
<sequence length="37" mass="4236">METRQEKLTGSGYARKESEKLAFRKREGIAKMDGCMV</sequence>
<evidence type="ECO:0000313" key="2">
    <source>
        <dbReference type="Proteomes" id="UP000215086"/>
    </source>
</evidence>
<organism evidence="1 2">
    <name type="scientific">Thermogutta terrifontis</name>
    <dbReference type="NCBI Taxonomy" id="1331910"/>
    <lineage>
        <taxon>Bacteria</taxon>
        <taxon>Pseudomonadati</taxon>
        <taxon>Planctomycetota</taxon>
        <taxon>Planctomycetia</taxon>
        <taxon>Pirellulales</taxon>
        <taxon>Thermoguttaceae</taxon>
        <taxon>Thermogutta</taxon>
    </lineage>
</organism>
<dbReference type="KEGG" id="ttf:THTE_3642"/>
<protein>
    <submittedName>
        <fullName evidence="1">Uncharacterized protein</fullName>
    </submittedName>
</protein>
<evidence type="ECO:0000313" key="1">
    <source>
        <dbReference type="EMBL" id="ASV76243.1"/>
    </source>
</evidence>
<proteinExistence type="predicted"/>
<dbReference type="EMBL" id="CP018477">
    <property type="protein sequence ID" value="ASV76243.1"/>
    <property type="molecule type" value="Genomic_DNA"/>
</dbReference>